<feature type="active site" description="Proton donor" evidence="12">
    <location>
        <position position="424"/>
    </location>
</feature>
<keyword evidence="11" id="KW-0865">Zymogen</keyword>
<evidence type="ECO:0000256" key="9">
    <source>
        <dbReference type="ARBA" id="ARBA00022837"/>
    </source>
</evidence>
<dbReference type="Gene3D" id="3.10.170.10">
    <property type="match status" value="1"/>
</dbReference>
<evidence type="ECO:0000256" key="3">
    <source>
        <dbReference type="ARBA" id="ARBA00022525"/>
    </source>
</evidence>
<comment type="caution">
    <text evidence="17">The sequence shown here is derived from an EMBL/GenBank/DDBJ whole genome shotgun (WGS) entry which is preliminary data.</text>
</comment>
<dbReference type="GO" id="GO:0006508">
    <property type="term" value="P:proteolysis"/>
    <property type="evidence" value="ECO:0007669"/>
    <property type="project" value="UniProtKB-KW"/>
</dbReference>
<evidence type="ECO:0000256" key="8">
    <source>
        <dbReference type="ARBA" id="ARBA00022833"/>
    </source>
</evidence>
<evidence type="ECO:0000256" key="2">
    <source>
        <dbReference type="ARBA" id="ARBA00009388"/>
    </source>
</evidence>
<evidence type="ECO:0000256" key="5">
    <source>
        <dbReference type="ARBA" id="ARBA00022723"/>
    </source>
</evidence>
<dbReference type="InterPro" id="IPR050728">
    <property type="entry name" value="Zinc_Metalloprotease_M4"/>
</dbReference>
<keyword evidence="7" id="KW-0378">Hydrolase</keyword>
<protein>
    <recommendedName>
        <fullName evidence="19">Peptidase M4 family protein</fullName>
    </recommendedName>
</protein>
<feature type="region of interest" description="Disordered" evidence="13">
    <location>
        <begin position="1010"/>
        <end position="1070"/>
    </location>
</feature>
<evidence type="ECO:0000256" key="11">
    <source>
        <dbReference type="ARBA" id="ARBA00023145"/>
    </source>
</evidence>
<feature type="compositionally biased region" description="Acidic residues" evidence="13">
    <location>
        <begin position="1116"/>
        <end position="1128"/>
    </location>
</feature>
<dbReference type="InterPro" id="IPR013856">
    <property type="entry name" value="Peptidase_M4_domain"/>
</dbReference>
<keyword evidence="9" id="KW-0106">Calcium</keyword>
<evidence type="ECO:0000256" key="12">
    <source>
        <dbReference type="PIRSR" id="PIRSR623612-1"/>
    </source>
</evidence>
<dbReference type="GO" id="GO:0005509">
    <property type="term" value="F:calcium ion binding"/>
    <property type="evidence" value="ECO:0007669"/>
    <property type="project" value="InterPro"/>
</dbReference>
<feature type="compositionally biased region" description="Acidic residues" evidence="13">
    <location>
        <begin position="554"/>
        <end position="563"/>
    </location>
</feature>
<feature type="chain" id="PRO_5010352750" description="Peptidase M4 family protein" evidence="14">
    <location>
        <begin position="23"/>
        <end position="1915"/>
    </location>
</feature>
<dbReference type="InterPro" id="IPR023612">
    <property type="entry name" value="Peptidase_M4"/>
</dbReference>
<dbReference type="STRING" id="327939.BIW53_02345"/>
<feature type="signal peptide" evidence="14">
    <location>
        <begin position="1"/>
        <end position="22"/>
    </location>
</feature>
<feature type="compositionally biased region" description="Basic and acidic residues" evidence="13">
    <location>
        <begin position="1505"/>
        <end position="1515"/>
    </location>
</feature>
<gene>
    <name evidence="17" type="ORF">BIW53_02345</name>
</gene>
<feature type="region of interest" description="Disordered" evidence="13">
    <location>
        <begin position="1105"/>
        <end position="1138"/>
    </location>
</feature>
<accession>A0A1S1NEF1</accession>
<comment type="subcellular location">
    <subcellularLocation>
        <location evidence="1">Secreted</location>
    </subcellularLocation>
</comment>
<dbReference type="PROSITE" id="PS00018">
    <property type="entry name" value="EF_HAND_1"/>
    <property type="match status" value="1"/>
</dbReference>
<dbReference type="Gene3D" id="2.60.40.10">
    <property type="entry name" value="Immunoglobulins"/>
    <property type="match status" value="2"/>
</dbReference>
<evidence type="ECO:0000259" key="15">
    <source>
        <dbReference type="Pfam" id="PF01447"/>
    </source>
</evidence>
<feature type="active site" evidence="12">
    <location>
        <position position="342"/>
    </location>
</feature>
<keyword evidence="6 14" id="KW-0732">Signal</keyword>
<evidence type="ECO:0000256" key="13">
    <source>
        <dbReference type="SAM" id="MobiDB-lite"/>
    </source>
</evidence>
<dbReference type="InterPro" id="IPR001570">
    <property type="entry name" value="Peptidase_M4_C_domain"/>
</dbReference>
<dbReference type="InterPro" id="IPR018247">
    <property type="entry name" value="EF_Hand_1_Ca_BS"/>
</dbReference>
<evidence type="ECO:0000256" key="10">
    <source>
        <dbReference type="ARBA" id="ARBA00023049"/>
    </source>
</evidence>
<dbReference type="PRINTS" id="PR00730">
    <property type="entry name" value="THERMOLYSIN"/>
</dbReference>
<feature type="compositionally biased region" description="Polar residues" evidence="13">
    <location>
        <begin position="1048"/>
        <end position="1062"/>
    </location>
</feature>
<keyword evidence="18" id="KW-1185">Reference proteome</keyword>
<dbReference type="Gene3D" id="1.10.390.10">
    <property type="entry name" value="Neutral Protease Domain 2"/>
    <property type="match status" value="1"/>
</dbReference>
<reference evidence="17 18" key="1">
    <citation type="submission" date="2016-10" db="EMBL/GenBank/DDBJ databases">
        <title>Pseudoalteromonas amylolytica sp. nov., isolated from the surface seawater.</title>
        <authorList>
            <person name="Wu Y.-H."/>
            <person name="Cheng H."/>
            <person name="Jin X.-B."/>
            <person name="Wang C.-S."/>
            <person name="Xu X.-W."/>
        </authorList>
    </citation>
    <scope>NUCLEOTIDE SEQUENCE [LARGE SCALE GENOMIC DNA]</scope>
    <source>
        <strain evidence="17 18">JCM 12483</strain>
    </source>
</reference>
<dbReference type="Proteomes" id="UP000180253">
    <property type="component" value="Unassembled WGS sequence"/>
</dbReference>
<dbReference type="CDD" id="cd09597">
    <property type="entry name" value="M4_TLP"/>
    <property type="match status" value="1"/>
</dbReference>
<keyword evidence="10" id="KW-0482">Metalloprotease</keyword>
<evidence type="ECO:0000256" key="4">
    <source>
        <dbReference type="ARBA" id="ARBA00022670"/>
    </source>
</evidence>
<keyword evidence="3" id="KW-0964">Secreted</keyword>
<dbReference type="RefSeq" id="WP_070990216.1">
    <property type="nucleotide sequence ID" value="NZ_CBCSHD010000008.1"/>
</dbReference>
<dbReference type="GO" id="GO:0004222">
    <property type="term" value="F:metalloendopeptidase activity"/>
    <property type="evidence" value="ECO:0007669"/>
    <property type="project" value="InterPro"/>
</dbReference>
<keyword evidence="8" id="KW-0862">Zinc</keyword>
<evidence type="ECO:0000256" key="6">
    <source>
        <dbReference type="ARBA" id="ARBA00022729"/>
    </source>
</evidence>
<dbReference type="PANTHER" id="PTHR33794">
    <property type="entry name" value="BACILLOLYSIN"/>
    <property type="match status" value="1"/>
</dbReference>
<keyword evidence="4" id="KW-0645">Protease</keyword>
<feature type="domain" description="Peptidase M4 C-terminal" evidence="16">
    <location>
        <begin position="352"/>
        <end position="496"/>
    </location>
</feature>
<dbReference type="EMBL" id="MNAN01000018">
    <property type="protein sequence ID" value="OHU97181.1"/>
    <property type="molecule type" value="Genomic_DNA"/>
</dbReference>
<dbReference type="Pfam" id="PF01447">
    <property type="entry name" value="Peptidase_M4"/>
    <property type="match status" value="1"/>
</dbReference>
<feature type="region of interest" description="Disordered" evidence="13">
    <location>
        <begin position="1490"/>
        <end position="1518"/>
    </location>
</feature>
<proteinExistence type="inferred from homology"/>
<dbReference type="InterPro" id="IPR028974">
    <property type="entry name" value="TSP_type-3_rpt"/>
</dbReference>
<sequence>MKMKPNLGVVAAATLFAGSTLAEESQLVTRHNYDTVQSLIAQNSYVSKGSKSQNILNFKRLQTAVSANRMAKGADHPYRLQQYYGDTPIWAQQLSVQGTNGHISGFFVQSIDEVTLQKSKNLKFDVNKAAQIALKKAKLDKSVSYTINSNQRYVVIQSGEAKFARLVELDVLTQQMHSKPVALVLESDYSLIKHWNNVHNAEATGPGGNTKIGRYEYGNDFPALVVTQVDNTCYLENDKVKTVTMESGSEPSEAFSFACSQNTHKEINGAYSPLNDAHAFGTAVYDMYRDWYNTAPLTFKLLMRVHSGTGWENATWNGYAMTFGDGADRFHPLVSLDIVSHEVSHGFTSQNSDLIYADQSGGINEAFSDIAGEAAEYYLRGSNDWLTGGDITKTTDALRYFETPSRDGVSIDHASQYYSGIDVHYSSGVFNRAFYLLSNTNGWNVRKAFDLMVRANQQYWVASSNFEDGACGVINSAIDLNYQVIDVIQAFINVGVECNNIKFVDADNDLMDDNWEQLYGLNPTDPNDAQTDLDNDGLNNLKEYELETNPTLADTDEDGLTDYDEFHSHQTNPTSADSDSDQMPDGWEVNYGLDPNSAADAELDLDGDGASNLLEFLFGTEPNNSASVPDASNDINIDFESGELPQTIEFSDSAAPWQITNVKSLGAYSLTNNDIDDGENTHADILVVTDGGVLTFDYLVSTEESYDYLKVYVNGSLIHRMSGIHDWQQFDMNMEAGLHTLRFEYFKDSSVSSGLDAVFIDNIQLVSQNGDSDEDGMSNAWETRYGLDPFDATDANSDLDEDGLTNIQEFNLSTFPNNSDSDGDLMPDGWEHIYGLNPLSDTDKDLDLDNDGASNISESVYGTEPNNPASVPDFSQLSLFSFESGVVPVEFTSSNESEPWFVTTFKSKDYFSLTNNNIDHSETTYVEYTFESSDGALSFDYLVSTEESYDFLTVYLDNEQILRLSGEHDWQSFERTITAGSHRILFEYSKDGSVARGLDAVFIDNLNISGVESNSQDSDEDGMPDSWETTHGLDPNDASDAASDSDGDNLTNLEEYNNSTDPHNSDTDSDGMLDGWEVLYALNPLNAADASLDSDADGLSNLEEFNLNSLPNNQDSDSDGVLDVEDSEPSNPNVGENAAPEFATLDAVTIEATAEFTQIDGVLPLPAATDNGHREPTVYLLDRKSLPLGEHQLIWVAEDFVGNRAEVVQTVNIVDTTAPVLVSDYMQLKGRDEASFLLTVRESQIAHDSVSEITGIELTESVNFNPGRKQVSLKLTDAVGNSATYMLDLHVLTELRIAPETFVYSNSQAILNYSLIGRPEADFQLTLSSSNGYSESFNVKENGKLYLNEQFLTDADRVYVSEIGTGEVFVGQHTDSIFSYSEAELTIEVDINAWQAGTPITLGDKQGDFIYIDFTLVNIPRNSDYGFVFSEVPHQALESIDYNQNVATVGINPANIEGDEIVLVVDMSLNGGSHKRAKYSLPLGNSIELDGQADSDNDGISDAEEGVKDSDRDGIPDYLDDQPDVTLAKLNDNTYVKSTKIIDRLRVGAAKIAGTGFTTEDASISDEMVANYFAANQWDAQLTDDLFQSVSEMINLNVAVGSQGASSVLYVPVKNSLIAADQVSARALTRTGWQSVELIRSDIVLADCESCLGIAIKDGAEMDLDGEESGSIEVVVKLAIDRPNQAPELEIADYPDFMNERSQIILDVSQTVDPDGDSLSYEWASSDPRLEVSLTDVNGVAELKVGEISEDFSAVVTLFINDGHELFETQFTISVKNVNRLPQVNSLSNITVLSGEKVTLIAQASDLDGDVLSYQWTQLGGVKADIDNPTSDSVSFVAPTVQKQSELTFKVTVSDSVAQSSQEVTITVKAQHSTSGDGSNGGSDDGGSGGSLHMLMLLLLSLFVLRQIQIRRFRG</sequence>
<evidence type="ECO:0000259" key="16">
    <source>
        <dbReference type="Pfam" id="PF02868"/>
    </source>
</evidence>
<dbReference type="SUPFAM" id="SSF55486">
    <property type="entry name" value="Metalloproteases ('zincins'), catalytic domain"/>
    <property type="match status" value="1"/>
</dbReference>
<dbReference type="InterPro" id="IPR059100">
    <property type="entry name" value="TSP3_bac"/>
</dbReference>
<evidence type="ECO:0000313" key="18">
    <source>
        <dbReference type="Proteomes" id="UP000180253"/>
    </source>
</evidence>
<dbReference type="Pfam" id="PF02868">
    <property type="entry name" value="Peptidase_M4_C"/>
    <property type="match status" value="1"/>
</dbReference>
<comment type="similarity">
    <text evidence="2">Belongs to the peptidase M4 family.</text>
</comment>
<dbReference type="PANTHER" id="PTHR33794:SF1">
    <property type="entry name" value="BACILLOLYSIN"/>
    <property type="match status" value="1"/>
</dbReference>
<feature type="region of interest" description="Disordered" evidence="13">
    <location>
        <begin position="546"/>
        <end position="583"/>
    </location>
</feature>
<dbReference type="SUPFAM" id="SSF103647">
    <property type="entry name" value="TSP type-3 repeat"/>
    <property type="match status" value="2"/>
</dbReference>
<dbReference type="InterPro" id="IPR027268">
    <property type="entry name" value="Peptidase_M4/M1_CTD_sf"/>
</dbReference>
<keyword evidence="5" id="KW-0479">Metal-binding</keyword>
<dbReference type="Pfam" id="PF18884">
    <property type="entry name" value="TSP3_bac"/>
    <property type="match status" value="4"/>
</dbReference>
<evidence type="ECO:0000256" key="7">
    <source>
        <dbReference type="ARBA" id="ARBA00022801"/>
    </source>
</evidence>
<feature type="domain" description="Peptidase M4" evidence="15">
    <location>
        <begin position="211"/>
        <end position="349"/>
    </location>
</feature>
<name>A0A1S1NEF1_9GAMM</name>
<feature type="compositionally biased region" description="Acidic residues" evidence="13">
    <location>
        <begin position="1491"/>
        <end position="1504"/>
    </location>
</feature>
<evidence type="ECO:0000256" key="14">
    <source>
        <dbReference type="SAM" id="SignalP"/>
    </source>
</evidence>
<evidence type="ECO:0008006" key="19">
    <source>
        <dbReference type="Google" id="ProtNLM"/>
    </source>
</evidence>
<evidence type="ECO:0000313" key="17">
    <source>
        <dbReference type="EMBL" id="OHU97181.1"/>
    </source>
</evidence>
<dbReference type="InterPro" id="IPR013783">
    <property type="entry name" value="Ig-like_fold"/>
</dbReference>
<evidence type="ECO:0000256" key="1">
    <source>
        <dbReference type="ARBA" id="ARBA00004613"/>
    </source>
</evidence>
<organism evidence="17 18">
    <name type="scientific">Pseudoalteromonas byunsanensis</name>
    <dbReference type="NCBI Taxonomy" id="327939"/>
    <lineage>
        <taxon>Bacteria</taxon>
        <taxon>Pseudomonadati</taxon>
        <taxon>Pseudomonadota</taxon>
        <taxon>Gammaproteobacteria</taxon>
        <taxon>Alteromonadales</taxon>
        <taxon>Pseudoalteromonadaceae</taxon>
        <taxon>Pseudoalteromonas</taxon>
    </lineage>
</organism>
<dbReference type="Pfam" id="PF22352">
    <property type="entry name" value="K319L-like_PKD"/>
    <property type="match status" value="1"/>
</dbReference>